<dbReference type="Gene3D" id="3.40.50.1000">
    <property type="entry name" value="HAD superfamily/HAD-like"/>
    <property type="match status" value="1"/>
</dbReference>
<dbReference type="STRING" id="44251.PDUR_14715"/>
<reference evidence="1 2" key="1">
    <citation type="submission" date="2014-08" db="EMBL/GenBank/DDBJ databases">
        <title>Comparative genomics of the Paenibacillus odorifer group.</title>
        <authorList>
            <person name="den Bakker H.C."/>
            <person name="Tsai Y.-C."/>
            <person name="Martin N."/>
            <person name="Korlach J."/>
            <person name="Wiedmann M."/>
        </authorList>
    </citation>
    <scope>NUCLEOTIDE SEQUENCE [LARGE SCALE GENOMIC DNA]</scope>
    <source>
        <strain evidence="1 2">DSM 1735</strain>
    </source>
</reference>
<dbReference type="AlphaFoldDB" id="A0A089HPM2"/>
<protein>
    <recommendedName>
        <fullName evidence="3">Haloacid dehalogenase</fullName>
    </recommendedName>
</protein>
<evidence type="ECO:0000313" key="1">
    <source>
        <dbReference type="EMBL" id="AIQ13027.1"/>
    </source>
</evidence>
<dbReference type="Proteomes" id="UP000029409">
    <property type="component" value="Chromosome"/>
</dbReference>
<dbReference type="InterPro" id="IPR036412">
    <property type="entry name" value="HAD-like_sf"/>
</dbReference>
<accession>A0A089HPM2</accession>
<dbReference type="SUPFAM" id="SSF56784">
    <property type="entry name" value="HAD-like"/>
    <property type="match status" value="1"/>
</dbReference>
<dbReference type="Pfam" id="PF13242">
    <property type="entry name" value="Hydrolase_like"/>
    <property type="match status" value="1"/>
</dbReference>
<evidence type="ECO:0008006" key="3">
    <source>
        <dbReference type="Google" id="ProtNLM"/>
    </source>
</evidence>
<dbReference type="EMBL" id="CP009288">
    <property type="protein sequence ID" value="AIQ13027.1"/>
    <property type="molecule type" value="Genomic_DNA"/>
</dbReference>
<dbReference type="eggNOG" id="COG0546">
    <property type="taxonomic scope" value="Bacteria"/>
</dbReference>
<dbReference type="KEGG" id="pdu:PDUR_14715"/>
<sequence>MLKFYRTNPKQVLHVGDSASDVLGASREGIVTCWINRNNRVWEHDVKPDYIVQSLNEIEELLMTRKN</sequence>
<name>A0A089HPM2_PAEDU</name>
<gene>
    <name evidence="1" type="ORF">PDUR_14715</name>
</gene>
<organism evidence="1 2">
    <name type="scientific">Paenibacillus durus</name>
    <name type="common">Paenibacillus azotofixans</name>
    <dbReference type="NCBI Taxonomy" id="44251"/>
    <lineage>
        <taxon>Bacteria</taxon>
        <taxon>Bacillati</taxon>
        <taxon>Bacillota</taxon>
        <taxon>Bacilli</taxon>
        <taxon>Bacillales</taxon>
        <taxon>Paenibacillaceae</taxon>
        <taxon>Paenibacillus</taxon>
    </lineage>
</organism>
<dbReference type="InterPro" id="IPR023214">
    <property type="entry name" value="HAD_sf"/>
</dbReference>
<evidence type="ECO:0000313" key="2">
    <source>
        <dbReference type="Proteomes" id="UP000029409"/>
    </source>
</evidence>
<keyword evidence="2" id="KW-1185">Reference proteome</keyword>
<proteinExistence type="predicted"/>